<reference evidence="3" key="1">
    <citation type="journal article" date="2019" name="Int. J. Syst. Evol. Microbiol.">
        <title>The Global Catalogue of Microorganisms (GCM) 10K type strain sequencing project: providing services to taxonomists for standard genome sequencing and annotation.</title>
        <authorList>
            <consortium name="The Broad Institute Genomics Platform"/>
            <consortium name="The Broad Institute Genome Sequencing Center for Infectious Disease"/>
            <person name="Wu L."/>
            <person name="Ma J."/>
        </authorList>
    </citation>
    <scope>NUCLEOTIDE SEQUENCE [LARGE SCALE GENOMIC DNA]</scope>
    <source>
        <strain evidence="3">JCM 4586</strain>
    </source>
</reference>
<comment type="caution">
    <text evidence="2">The sequence shown here is derived from an EMBL/GenBank/DDBJ whole genome shotgun (WGS) entry which is preliminary data.</text>
</comment>
<sequence length="60" mass="6733">MTDYWTHFAHTGHPEPPRRSPPVFRDRAPLAQSLAPGHDGLRPLDVGTAHHCAFWNGHRG</sequence>
<accession>A0ABQ2YA37</accession>
<evidence type="ECO:0008006" key="4">
    <source>
        <dbReference type="Google" id="ProtNLM"/>
    </source>
</evidence>
<name>A0ABQ2YA37_9ACTN</name>
<dbReference type="EMBL" id="BMUT01000003">
    <property type="protein sequence ID" value="GGX76253.1"/>
    <property type="molecule type" value="Genomic_DNA"/>
</dbReference>
<evidence type="ECO:0000313" key="3">
    <source>
        <dbReference type="Proteomes" id="UP000659223"/>
    </source>
</evidence>
<dbReference type="Proteomes" id="UP000659223">
    <property type="component" value="Unassembled WGS sequence"/>
</dbReference>
<proteinExistence type="predicted"/>
<feature type="region of interest" description="Disordered" evidence="1">
    <location>
        <begin position="1"/>
        <end position="23"/>
    </location>
</feature>
<evidence type="ECO:0000313" key="2">
    <source>
        <dbReference type="EMBL" id="GGX76253.1"/>
    </source>
</evidence>
<dbReference type="RefSeq" id="WP_190021474.1">
    <property type="nucleotide sequence ID" value="NZ_BMUT01000003.1"/>
</dbReference>
<gene>
    <name evidence="2" type="ORF">GCM10010324_22380</name>
</gene>
<keyword evidence="3" id="KW-1185">Reference proteome</keyword>
<protein>
    <recommendedName>
        <fullName evidence="4">Carboxylesterase</fullName>
    </recommendedName>
</protein>
<organism evidence="2 3">
    <name type="scientific">Streptomyces hiroshimensis</name>
    <dbReference type="NCBI Taxonomy" id="66424"/>
    <lineage>
        <taxon>Bacteria</taxon>
        <taxon>Bacillati</taxon>
        <taxon>Actinomycetota</taxon>
        <taxon>Actinomycetes</taxon>
        <taxon>Kitasatosporales</taxon>
        <taxon>Streptomycetaceae</taxon>
        <taxon>Streptomyces</taxon>
    </lineage>
</organism>
<evidence type="ECO:0000256" key="1">
    <source>
        <dbReference type="SAM" id="MobiDB-lite"/>
    </source>
</evidence>
<feature type="compositionally biased region" description="Basic and acidic residues" evidence="1">
    <location>
        <begin position="12"/>
        <end position="23"/>
    </location>
</feature>